<reference evidence="1" key="2">
    <citation type="submission" date="2022-01" db="EMBL/GenBank/DDBJ databases">
        <authorList>
            <person name="Yamashiro T."/>
            <person name="Shiraishi A."/>
            <person name="Satake H."/>
            <person name="Nakayama K."/>
        </authorList>
    </citation>
    <scope>NUCLEOTIDE SEQUENCE</scope>
</reference>
<accession>A0ABQ5F608</accession>
<protein>
    <submittedName>
        <fullName evidence="1">Uncharacterized protein</fullName>
    </submittedName>
</protein>
<proteinExistence type="predicted"/>
<sequence length="84" mass="9053">MDIFRDARVFLEGTPVMGTKDFHYCPGVLGGDTCDGYKRVFINARVFLEGTPTMVVPAGSSSSVPADYVSAGHVLVPADRDRIC</sequence>
<evidence type="ECO:0000313" key="2">
    <source>
        <dbReference type="Proteomes" id="UP001151760"/>
    </source>
</evidence>
<dbReference type="EMBL" id="BQNB010017024">
    <property type="protein sequence ID" value="GJT58494.1"/>
    <property type="molecule type" value="Genomic_DNA"/>
</dbReference>
<name>A0ABQ5F608_9ASTR</name>
<organism evidence="1 2">
    <name type="scientific">Tanacetum coccineum</name>
    <dbReference type="NCBI Taxonomy" id="301880"/>
    <lineage>
        <taxon>Eukaryota</taxon>
        <taxon>Viridiplantae</taxon>
        <taxon>Streptophyta</taxon>
        <taxon>Embryophyta</taxon>
        <taxon>Tracheophyta</taxon>
        <taxon>Spermatophyta</taxon>
        <taxon>Magnoliopsida</taxon>
        <taxon>eudicotyledons</taxon>
        <taxon>Gunneridae</taxon>
        <taxon>Pentapetalae</taxon>
        <taxon>asterids</taxon>
        <taxon>campanulids</taxon>
        <taxon>Asterales</taxon>
        <taxon>Asteraceae</taxon>
        <taxon>Asteroideae</taxon>
        <taxon>Anthemideae</taxon>
        <taxon>Anthemidinae</taxon>
        <taxon>Tanacetum</taxon>
    </lineage>
</organism>
<gene>
    <name evidence="1" type="ORF">Tco_1002027</name>
</gene>
<keyword evidence="2" id="KW-1185">Reference proteome</keyword>
<comment type="caution">
    <text evidence="1">The sequence shown here is derived from an EMBL/GenBank/DDBJ whole genome shotgun (WGS) entry which is preliminary data.</text>
</comment>
<reference evidence="1" key="1">
    <citation type="journal article" date="2022" name="Int. J. Mol. Sci.">
        <title>Draft Genome of Tanacetum Coccineum: Genomic Comparison of Closely Related Tanacetum-Family Plants.</title>
        <authorList>
            <person name="Yamashiro T."/>
            <person name="Shiraishi A."/>
            <person name="Nakayama K."/>
            <person name="Satake H."/>
        </authorList>
    </citation>
    <scope>NUCLEOTIDE SEQUENCE</scope>
</reference>
<dbReference type="Proteomes" id="UP001151760">
    <property type="component" value="Unassembled WGS sequence"/>
</dbReference>
<evidence type="ECO:0000313" key="1">
    <source>
        <dbReference type="EMBL" id="GJT58494.1"/>
    </source>
</evidence>